<evidence type="ECO:0000256" key="1">
    <source>
        <dbReference type="SAM" id="Phobius"/>
    </source>
</evidence>
<sequence length="95" mass="10836">MNSKHSYQTVFDSDLYVRMCSLRYLVLLGCVFLLSFLAEPILSVEDDGFQQADELEPGGVYQYIPVKGHNSFGKFRRSADYPSAYAKRAQFLRIG</sequence>
<keyword evidence="1" id="KW-1133">Transmembrane helix</keyword>
<organism evidence="4">
    <name type="scientific">Rodentolepis nana</name>
    <name type="common">Dwarf tapeworm</name>
    <name type="synonym">Hymenolepis nana</name>
    <dbReference type="NCBI Taxonomy" id="102285"/>
    <lineage>
        <taxon>Eukaryota</taxon>
        <taxon>Metazoa</taxon>
        <taxon>Spiralia</taxon>
        <taxon>Lophotrochozoa</taxon>
        <taxon>Platyhelminthes</taxon>
        <taxon>Cestoda</taxon>
        <taxon>Eucestoda</taxon>
        <taxon>Cyclophyllidea</taxon>
        <taxon>Hymenolepididae</taxon>
        <taxon>Rodentolepis</taxon>
    </lineage>
</organism>
<proteinExistence type="predicted"/>
<accession>A0A0R3T7V3</accession>
<dbReference type="AlphaFoldDB" id="A0A0R3T7V3"/>
<evidence type="ECO:0000313" key="3">
    <source>
        <dbReference type="Proteomes" id="UP000278807"/>
    </source>
</evidence>
<dbReference type="Proteomes" id="UP000278807">
    <property type="component" value="Unassembled WGS sequence"/>
</dbReference>
<evidence type="ECO:0000313" key="4">
    <source>
        <dbReference type="WBParaSite" id="HNAJ_0000314101-mRNA-1"/>
    </source>
</evidence>
<dbReference type="OrthoDB" id="10374037at2759"/>
<keyword evidence="1" id="KW-0812">Transmembrane</keyword>
<name>A0A0R3T7V3_RODNA</name>
<dbReference type="EMBL" id="UZAE01001743">
    <property type="protein sequence ID" value="VDN98999.1"/>
    <property type="molecule type" value="Genomic_DNA"/>
</dbReference>
<dbReference type="WBParaSite" id="HNAJ_0000314101-mRNA-1">
    <property type="protein sequence ID" value="HNAJ_0000314101-mRNA-1"/>
    <property type="gene ID" value="HNAJ_0000314101"/>
</dbReference>
<feature type="transmembrane region" description="Helical" evidence="1">
    <location>
        <begin position="21"/>
        <end position="38"/>
    </location>
</feature>
<evidence type="ECO:0000313" key="2">
    <source>
        <dbReference type="EMBL" id="VDN98999.1"/>
    </source>
</evidence>
<gene>
    <name evidence="2" type="ORF">HNAJ_LOCUS3140</name>
</gene>
<protein>
    <submittedName>
        <fullName evidence="4">Neuropeptide-Like Protein</fullName>
    </submittedName>
</protein>
<keyword evidence="1" id="KW-0472">Membrane</keyword>
<keyword evidence="3" id="KW-1185">Reference proteome</keyword>
<reference evidence="2 3" key="2">
    <citation type="submission" date="2018-11" db="EMBL/GenBank/DDBJ databases">
        <authorList>
            <consortium name="Pathogen Informatics"/>
        </authorList>
    </citation>
    <scope>NUCLEOTIDE SEQUENCE [LARGE SCALE GENOMIC DNA]</scope>
</reference>
<reference evidence="4" key="1">
    <citation type="submission" date="2017-02" db="UniProtKB">
        <authorList>
            <consortium name="WormBaseParasite"/>
        </authorList>
    </citation>
    <scope>IDENTIFICATION</scope>
</reference>